<dbReference type="EMBL" id="DTEN01000161">
    <property type="protein sequence ID" value="HGI74838.1"/>
    <property type="molecule type" value="Genomic_DNA"/>
</dbReference>
<keyword evidence="4 6" id="KW-0408">Iron</keyword>
<comment type="function">
    <text evidence="6">Ferredoxins are iron-sulfur proteins that transfer electrons in a wide variety of metabolic reactions.</text>
</comment>
<evidence type="ECO:0000256" key="4">
    <source>
        <dbReference type="ARBA" id="ARBA00023004"/>
    </source>
</evidence>
<keyword evidence="1 6" id="KW-0813">Transport</keyword>
<sequence length="60" mass="6366">MALRVDEELCIGCELCVQICPDVFEMNANGKSVVKDGADTSASCVDEAIDSCPTSAIIRE</sequence>
<proteinExistence type="predicted"/>
<reference evidence="8" key="1">
    <citation type="journal article" date="2020" name="mSystems">
        <title>Genome- and Community-Level Interaction Insights into Carbon Utilization and Element Cycling Functions of Hydrothermarchaeota in Hydrothermal Sediment.</title>
        <authorList>
            <person name="Zhou Z."/>
            <person name="Liu Y."/>
            <person name="Xu W."/>
            <person name="Pan J."/>
            <person name="Luo Z.H."/>
            <person name="Li M."/>
        </authorList>
    </citation>
    <scope>NUCLEOTIDE SEQUENCE [LARGE SCALE GENOMIC DNA]</scope>
    <source>
        <strain evidence="9">SpSt-716</strain>
        <strain evidence="8">SpSt-747</strain>
    </source>
</reference>
<dbReference type="Pfam" id="PF13370">
    <property type="entry name" value="Fer4_13"/>
    <property type="match status" value="1"/>
</dbReference>
<evidence type="ECO:0000256" key="3">
    <source>
        <dbReference type="ARBA" id="ARBA00022982"/>
    </source>
</evidence>
<dbReference type="PROSITE" id="PS51379">
    <property type="entry name" value="4FE4S_FER_2"/>
    <property type="match status" value="1"/>
</dbReference>
<dbReference type="AlphaFoldDB" id="A0A7V4DF12"/>
<evidence type="ECO:0000256" key="1">
    <source>
        <dbReference type="ARBA" id="ARBA00022448"/>
    </source>
</evidence>
<dbReference type="Gene3D" id="3.30.70.20">
    <property type="match status" value="1"/>
</dbReference>
<dbReference type="GO" id="GO:0009055">
    <property type="term" value="F:electron transfer activity"/>
    <property type="evidence" value="ECO:0007669"/>
    <property type="project" value="UniProtKB-UniRule"/>
</dbReference>
<name>A0A7V4DF12_9BACT</name>
<dbReference type="InterPro" id="IPR017900">
    <property type="entry name" value="4Fe4S_Fe_S_CS"/>
</dbReference>
<dbReference type="PRINTS" id="PR00352">
    <property type="entry name" value="3FE4SFRDOXIN"/>
</dbReference>
<keyword evidence="2 6" id="KW-0479">Metal-binding</keyword>
<evidence type="ECO:0000256" key="6">
    <source>
        <dbReference type="RuleBase" id="RU368020"/>
    </source>
</evidence>
<dbReference type="PROSITE" id="PS00198">
    <property type="entry name" value="4FE4S_FER_1"/>
    <property type="match status" value="1"/>
</dbReference>
<comment type="caution">
    <text evidence="8">The sequence shown here is derived from an EMBL/GenBank/DDBJ whole genome shotgun (WGS) entry which is preliminary data.</text>
</comment>
<evidence type="ECO:0000313" key="8">
    <source>
        <dbReference type="EMBL" id="HGI31574.1"/>
    </source>
</evidence>
<gene>
    <name evidence="9" type="ORF">ENU96_04075</name>
    <name evidence="8" type="ORF">ENV30_09780</name>
</gene>
<dbReference type="GO" id="GO:0005506">
    <property type="term" value="F:iron ion binding"/>
    <property type="evidence" value="ECO:0007669"/>
    <property type="project" value="UniProtKB-UniRule"/>
</dbReference>
<evidence type="ECO:0000256" key="5">
    <source>
        <dbReference type="ARBA" id="ARBA00023014"/>
    </source>
</evidence>
<evidence type="ECO:0000259" key="7">
    <source>
        <dbReference type="PROSITE" id="PS51379"/>
    </source>
</evidence>
<keyword evidence="3 6" id="KW-0249">Electron transport</keyword>
<dbReference type="InterPro" id="IPR051269">
    <property type="entry name" value="Fe-S_cluster_ET"/>
</dbReference>
<protein>
    <recommendedName>
        <fullName evidence="6">Ferredoxin</fullName>
    </recommendedName>
</protein>
<organism evidence="8">
    <name type="scientific">Candidatus Caldatribacterium californiense</name>
    <dbReference type="NCBI Taxonomy" id="1454726"/>
    <lineage>
        <taxon>Bacteria</taxon>
        <taxon>Pseudomonadati</taxon>
        <taxon>Atribacterota</taxon>
        <taxon>Atribacteria</taxon>
        <taxon>Atribacterales</taxon>
        <taxon>Candidatus Caldatribacteriaceae</taxon>
        <taxon>Candidatus Caldatribacterium</taxon>
    </lineage>
</organism>
<dbReference type="InterPro" id="IPR017896">
    <property type="entry name" value="4Fe4S_Fe-S-bd"/>
</dbReference>
<dbReference type="EMBL" id="DTFV01000139">
    <property type="protein sequence ID" value="HGI31574.1"/>
    <property type="molecule type" value="Genomic_DNA"/>
</dbReference>
<dbReference type="PANTHER" id="PTHR36923">
    <property type="entry name" value="FERREDOXIN"/>
    <property type="match status" value="1"/>
</dbReference>
<evidence type="ECO:0000313" key="9">
    <source>
        <dbReference type="EMBL" id="HGI74838.1"/>
    </source>
</evidence>
<dbReference type="GO" id="GO:0051536">
    <property type="term" value="F:iron-sulfur cluster binding"/>
    <property type="evidence" value="ECO:0007669"/>
    <property type="project" value="UniProtKB-KW"/>
</dbReference>
<dbReference type="PANTHER" id="PTHR36923:SF3">
    <property type="entry name" value="FERREDOXIN"/>
    <property type="match status" value="1"/>
</dbReference>
<dbReference type="SUPFAM" id="SSF54862">
    <property type="entry name" value="4Fe-4S ferredoxins"/>
    <property type="match status" value="1"/>
</dbReference>
<keyword evidence="5 6" id="KW-0411">Iron-sulfur</keyword>
<accession>A0A7V4DF12</accession>
<evidence type="ECO:0000256" key="2">
    <source>
        <dbReference type="ARBA" id="ARBA00022723"/>
    </source>
</evidence>
<dbReference type="InterPro" id="IPR001080">
    <property type="entry name" value="3Fe4S_ferredoxin"/>
</dbReference>
<feature type="domain" description="4Fe-4S ferredoxin-type" evidence="7">
    <location>
        <begin position="1"/>
        <end position="29"/>
    </location>
</feature>